<dbReference type="Pfam" id="PF00018">
    <property type="entry name" value="SH3_1"/>
    <property type="match status" value="3"/>
</dbReference>
<comment type="subcellular location">
    <subcellularLocation>
        <location evidence="1">Cytoplasm</location>
    </subcellularLocation>
</comment>
<dbReference type="Bgee" id="ENSCJAG00000002215">
    <property type="expression patterns" value="Expressed in heart and 6 other cell types or tissues"/>
</dbReference>
<dbReference type="Pfam" id="PF14604">
    <property type="entry name" value="SH3_9"/>
    <property type="match status" value="1"/>
</dbReference>
<evidence type="ECO:0000313" key="11">
    <source>
        <dbReference type="Ensembl" id="ENSCJAP00000004059.2"/>
    </source>
</evidence>
<dbReference type="Proteomes" id="UP000008225">
    <property type="component" value="Chromosome 3"/>
</dbReference>
<feature type="compositionally biased region" description="Polar residues" evidence="9">
    <location>
        <begin position="251"/>
        <end position="260"/>
    </location>
</feature>
<evidence type="ECO:0000256" key="7">
    <source>
        <dbReference type="ARBA" id="ARBA00068899"/>
    </source>
</evidence>
<evidence type="ECO:0000256" key="5">
    <source>
        <dbReference type="ARBA" id="ARBA00022737"/>
    </source>
</evidence>
<dbReference type="InterPro" id="IPR036028">
    <property type="entry name" value="SH3-like_dom_sf"/>
</dbReference>
<dbReference type="CDD" id="cd11816">
    <property type="entry name" value="SH3_Eve1_3"/>
    <property type="match status" value="1"/>
</dbReference>
<dbReference type="PANTHER" id="PTHR45929:SF3">
    <property type="entry name" value="JAK PATHWAY SIGNAL TRANSDUCTION ADAPTOR MOLECULE"/>
    <property type="match status" value="1"/>
</dbReference>
<keyword evidence="12" id="KW-1185">Reference proteome</keyword>
<dbReference type="CDD" id="cd11815">
    <property type="entry name" value="SH3_Eve1_2"/>
    <property type="match status" value="1"/>
</dbReference>
<feature type="region of interest" description="Disordered" evidence="9">
    <location>
        <begin position="205"/>
        <end position="373"/>
    </location>
</feature>
<evidence type="ECO:0000256" key="8">
    <source>
        <dbReference type="PROSITE-ProRule" id="PRU00192"/>
    </source>
</evidence>
<evidence type="ECO:0000256" key="2">
    <source>
        <dbReference type="ARBA" id="ARBA00022443"/>
    </source>
</evidence>
<dbReference type="AlphaFoldDB" id="F6XJ30"/>
<dbReference type="SMART" id="SM00326">
    <property type="entry name" value="SH3"/>
    <property type="match status" value="4"/>
</dbReference>
<proteinExistence type="predicted"/>
<evidence type="ECO:0000256" key="1">
    <source>
        <dbReference type="ARBA" id="ARBA00004496"/>
    </source>
</evidence>
<keyword evidence="4" id="KW-0597">Phosphoprotein</keyword>
<dbReference type="CDD" id="cd11818">
    <property type="entry name" value="SH3_Eve1_5"/>
    <property type="match status" value="1"/>
</dbReference>
<feature type="domain" description="SH3" evidence="10">
    <location>
        <begin position="601"/>
        <end position="660"/>
    </location>
</feature>
<keyword evidence="5" id="KW-0677">Repeat</keyword>
<dbReference type="GeneTree" id="ENSGT00940000155694"/>
<reference evidence="11" key="1">
    <citation type="submission" date="2009-03" db="EMBL/GenBank/DDBJ databases">
        <authorList>
            <person name="Warren W."/>
            <person name="Ye L."/>
            <person name="Minx P."/>
            <person name="Worley K."/>
            <person name="Gibbs R."/>
            <person name="Wilson R.K."/>
        </authorList>
    </citation>
    <scope>NUCLEOTIDE SEQUENCE [LARGE SCALE GENOMIC DNA]</scope>
</reference>
<dbReference type="Gene3D" id="2.30.30.40">
    <property type="entry name" value="SH3 Domains"/>
    <property type="match status" value="4"/>
</dbReference>
<keyword evidence="3" id="KW-0963">Cytoplasm</keyword>
<evidence type="ECO:0000256" key="6">
    <source>
        <dbReference type="ARBA" id="ARBA00056771"/>
    </source>
</evidence>
<gene>
    <name evidence="11" type="primary">SH3D19</name>
</gene>
<dbReference type="PANTHER" id="PTHR45929">
    <property type="entry name" value="JAK PATHWAY SIGNAL TRANSDUCTION ADAPTOR MOLECULE"/>
    <property type="match status" value="1"/>
</dbReference>
<reference evidence="11" key="2">
    <citation type="submission" date="2025-08" db="UniProtKB">
        <authorList>
            <consortium name="Ensembl"/>
        </authorList>
    </citation>
    <scope>IDENTIFICATION</scope>
</reference>
<dbReference type="FunFam" id="2.30.30.40:FF:000205">
    <property type="entry name" value="SH3 domain containing 19"/>
    <property type="match status" value="1"/>
</dbReference>
<evidence type="ECO:0000256" key="3">
    <source>
        <dbReference type="ARBA" id="ARBA00022490"/>
    </source>
</evidence>
<feature type="domain" description="SH3" evidence="10">
    <location>
        <begin position="511"/>
        <end position="570"/>
    </location>
</feature>
<protein>
    <recommendedName>
        <fullName evidence="7">SH3 domain-containing protein 19</fullName>
    </recommendedName>
</protein>
<dbReference type="PRINTS" id="PR00452">
    <property type="entry name" value="SH3DOMAIN"/>
</dbReference>
<dbReference type="FunFam" id="2.30.30.40:FF:000200">
    <property type="entry name" value="SH3 domain containing 19"/>
    <property type="match status" value="1"/>
</dbReference>
<dbReference type="Ensembl" id="ENSCJAT00000004278.4">
    <property type="protein sequence ID" value="ENSCJAP00000004059.2"/>
    <property type="gene ID" value="ENSCJAG00000002215.5"/>
</dbReference>
<dbReference type="InterPro" id="IPR035835">
    <property type="entry name" value="Eve1_SH3_3"/>
</dbReference>
<comment type="function">
    <text evidence="6">May play a role in regulating A disintegrin and metalloproteases (ADAMs) in the signaling of EGFR-ligand shedding. May be involved in suppression of Ras-induced cellular transformation and Ras-mediated activation of ELK1. Plays a role in the regulation of cell morphology and cytoskeletal organization.</text>
</comment>
<feature type="region of interest" description="Disordered" evidence="9">
    <location>
        <begin position="23"/>
        <end position="169"/>
    </location>
</feature>
<feature type="compositionally biased region" description="Pro residues" evidence="9">
    <location>
        <begin position="299"/>
        <end position="314"/>
    </location>
</feature>
<evidence type="ECO:0000313" key="12">
    <source>
        <dbReference type="Proteomes" id="UP000008225"/>
    </source>
</evidence>
<name>F6XJ30_CALJA</name>
<accession>F6XJ30</accession>
<organism evidence="11 12">
    <name type="scientific">Callithrix jacchus</name>
    <name type="common">White-tufted-ear marmoset</name>
    <name type="synonym">Simia Jacchus</name>
    <dbReference type="NCBI Taxonomy" id="9483"/>
    <lineage>
        <taxon>Eukaryota</taxon>
        <taxon>Metazoa</taxon>
        <taxon>Chordata</taxon>
        <taxon>Craniata</taxon>
        <taxon>Vertebrata</taxon>
        <taxon>Euteleostomi</taxon>
        <taxon>Mammalia</taxon>
        <taxon>Eutheria</taxon>
        <taxon>Euarchontoglires</taxon>
        <taxon>Primates</taxon>
        <taxon>Haplorrhini</taxon>
        <taxon>Platyrrhini</taxon>
        <taxon>Cebidae</taxon>
        <taxon>Callitrichinae</taxon>
        <taxon>Callithrix</taxon>
        <taxon>Callithrix</taxon>
    </lineage>
</organism>
<dbReference type="InterPro" id="IPR001452">
    <property type="entry name" value="SH3_domain"/>
</dbReference>
<evidence type="ECO:0000256" key="4">
    <source>
        <dbReference type="ARBA" id="ARBA00022553"/>
    </source>
</evidence>
<dbReference type="PROSITE" id="PS50002">
    <property type="entry name" value="SH3"/>
    <property type="match status" value="4"/>
</dbReference>
<reference evidence="11" key="3">
    <citation type="submission" date="2025-09" db="UniProtKB">
        <authorList>
            <consortium name="Ensembl"/>
        </authorList>
    </citation>
    <scope>IDENTIFICATION</scope>
</reference>
<dbReference type="PRINTS" id="PR00499">
    <property type="entry name" value="P67PHOX"/>
</dbReference>
<feature type="compositionally biased region" description="Polar residues" evidence="9">
    <location>
        <begin position="339"/>
        <end position="356"/>
    </location>
</feature>
<dbReference type="GO" id="GO:0033565">
    <property type="term" value="C:ESCRT-0 complex"/>
    <property type="evidence" value="ECO:0007669"/>
    <property type="project" value="TreeGrafter"/>
</dbReference>
<evidence type="ECO:0000256" key="9">
    <source>
        <dbReference type="SAM" id="MobiDB-lite"/>
    </source>
</evidence>
<dbReference type="InterPro" id="IPR050670">
    <property type="entry name" value="STAM"/>
</dbReference>
<feature type="domain" description="SH3" evidence="10">
    <location>
        <begin position="435"/>
        <end position="494"/>
    </location>
</feature>
<dbReference type="FunFam" id="2.30.30.40:FF:000214">
    <property type="entry name" value="SH3 domain-containing protein 19 isoform X2"/>
    <property type="match status" value="1"/>
</dbReference>
<evidence type="ECO:0000259" key="10">
    <source>
        <dbReference type="PROSITE" id="PS50002"/>
    </source>
</evidence>
<dbReference type="GO" id="GO:0043328">
    <property type="term" value="P:protein transport to vacuole involved in ubiquitin-dependent protein catabolic process via the multivesicular body sorting pathway"/>
    <property type="evidence" value="ECO:0007669"/>
    <property type="project" value="TreeGrafter"/>
</dbReference>
<feature type="domain" description="SH3" evidence="10">
    <location>
        <begin position="670"/>
        <end position="729"/>
    </location>
</feature>
<keyword evidence="2 8" id="KW-0728">SH3 domain</keyword>
<dbReference type="SUPFAM" id="SSF50044">
    <property type="entry name" value="SH3-domain"/>
    <property type="match status" value="4"/>
</dbReference>
<dbReference type="FunFam" id="2.30.30.40:FF:000240">
    <property type="entry name" value="SH3 domain containing 19"/>
    <property type="match status" value="1"/>
</dbReference>
<sequence length="730" mass="79822">MNIMNTEQSQNSIVSKIKVFEDQTTIETSGLPKKPEITPRSLPPKPAVSSGKPSVAPKPAANRASGEWDSGTENRLKVTSKEGLTQYPPLQEYGSIPVTKPELPKKPNPGLIRSVNPEILGRGPLAESSDSGKKVPTPAPRPLLLKKSVSSENPTYPAAPLKPVTVPPRLSGASQAKAYKSLGEGPLANPSVPVLQSKPLGDIDLISFDDDVQPTPSGNLAEESVGSETVLGLHENPQSPPPLPAEKPIGNTFSTVSGKLSNVDRTRNSDSNHTGQTGGFVRGPRLPLRPGNGKAIPTQQPPTKAPPERPPPPKLSAARTSNKKLPFNRSCSDMDLQKKQSNLATGLSKAKSQVFKNQDPVLPPRPKPGHPLYSKYMRGDVLVMLKHTENNYMECQKGEDTGRVHLSQMKIITPLDEHLRNRPNDPSHAQKPVDSGAPHAVVLHDFPAEEVDDLNLTSGEIVYLLEKIDTDWYRGNCRNQTGIFPANYVKVIIDIPEGGNGKRELVSSHCVKGLRCVARFEYIGEQKDELSFSEGEIIILKEYVNEEWARGEVQGRTGIFPLNFVEPVEDYLTSGANVLSTKVPPKTKKEDAGSNSQVSSLSAEWCEALHSFTAETSDDLSFKRGDRIQILERVDSDWCRGRLQDREGIFPTVFVRPCPAEAKSTSAIILKGRKAKALYDFRGENEDELSFKAGDIITELESVDDDWMSGELMGKSGIFPKNYVQFLQVS</sequence>